<evidence type="ECO:0000313" key="1">
    <source>
        <dbReference type="EMBL" id="SOB94730.1"/>
    </source>
</evidence>
<dbReference type="EMBL" id="OBMT01000001">
    <property type="protein sequence ID" value="SOB94730.1"/>
    <property type="molecule type" value="Genomic_DNA"/>
</dbReference>
<sequence>MTLLCVDLPEAWVAPLKSALALADLTADTSGTGPADFLILGSTGAGAAAAHLAAFAEQAPGAVPEGRDLRARAQAIWLWPEVTPLEGALRQAALRHAPALRVNAIALCPPRPHPEPWQAAWAPAQRPGPALPPAEALTLALVFLRDSPAVTGQILHLQSPIR</sequence>
<organism evidence="1 2">
    <name type="scientific">Rhodobacter maris</name>
    <dbReference type="NCBI Taxonomy" id="446682"/>
    <lineage>
        <taxon>Bacteria</taxon>
        <taxon>Pseudomonadati</taxon>
        <taxon>Pseudomonadota</taxon>
        <taxon>Alphaproteobacteria</taxon>
        <taxon>Rhodobacterales</taxon>
        <taxon>Rhodobacter group</taxon>
        <taxon>Rhodobacter</taxon>
    </lineage>
</organism>
<gene>
    <name evidence="1" type="ORF">SAMN05877831_101599</name>
</gene>
<dbReference type="AlphaFoldDB" id="A0A285RKX1"/>
<accession>A0A285RKX1</accession>
<evidence type="ECO:0000313" key="2">
    <source>
        <dbReference type="Proteomes" id="UP000219111"/>
    </source>
</evidence>
<name>A0A285RKX1_9RHOB</name>
<dbReference type="Proteomes" id="UP000219111">
    <property type="component" value="Unassembled WGS sequence"/>
</dbReference>
<dbReference type="RefSeq" id="WP_097068584.1">
    <property type="nucleotide sequence ID" value="NZ_OBMT01000001.1"/>
</dbReference>
<proteinExistence type="predicted"/>
<keyword evidence="2" id="KW-1185">Reference proteome</keyword>
<reference evidence="2" key="1">
    <citation type="submission" date="2017-08" db="EMBL/GenBank/DDBJ databases">
        <authorList>
            <person name="Varghese N."/>
            <person name="Submissions S."/>
        </authorList>
    </citation>
    <scope>NUCLEOTIDE SEQUENCE [LARGE SCALE GENOMIC DNA]</scope>
    <source>
        <strain evidence="2">JA276</strain>
    </source>
</reference>
<protein>
    <submittedName>
        <fullName evidence="1">Uncharacterized protein</fullName>
    </submittedName>
</protein>